<accession>A0A376ADE0</accession>
<dbReference type="GO" id="GO:0000160">
    <property type="term" value="P:phosphorelay signal transduction system"/>
    <property type="evidence" value="ECO:0007669"/>
    <property type="project" value="InterPro"/>
</dbReference>
<dbReference type="Gene3D" id="1.10.10.10">
    <property type="entry name" value="Winged helix-like DNA-binding domain superfamily/Winged helix DNA-binding domain"/>
    <property type="match status" value="1"/>
</dbReference>
<keyword evidence="2" id="KW-0238">DNA-binding</keyword>
<dbReference type="PROSITE" id="PS50043">
    <property type="entry name" value="HTH_LUXR_2"/>
    <property type="match status" value="1"/>
</dbReference>
<evidence type="ECO:0000256" key="1">
    <source>
        <dbReference type="ARBA" id="ARBA00022553"/>
    </source>
</evidence>
<evidence type="ECO:0000259" key="5">
    <source>
        <dbReference type="PROSITE" id="PS50110"/>
    </source>
</evidence>
<feature type="modified residue" description="4-aspartylphosphate" evidence="3">
    <location>
        <position position="57"/>
    </location>
</feature>
<feature type="domain" description="Response regulatory" evidence="5">
    <location>
        <begin position="5"/>
        <end position="122"/>
    </location>
</feature>
<dbReference type="PANTHER" id="PTHR45566">
    <property type="entry name" value="HTH-TYPE TRANSCRIPTIONAL REGULATOR YHJB-RELATED"/>
    <property type="match status" value="1"/>
</dbReference>
<dbReference type="CDD" id="cd06170">
    <property type="entry name" value="LuxR_C_like"/>
    <property type="match status" value="1"/>
</dbReference>
<dbReference type="OrthoDB" id="9814495at2"/>
<proteinExistence type="predicted"/>
<gene>
    <name evidence="6" type="ORF">RHIZ70_1181</name>
</gene>
<dbReference type="InterPro" id="IPR036388">
    <property type="entry name" value="WH-like_DNA-bd_sf"/>
</dbReference>
<dbReference type="SUPFAM" id="SSF52172">
    <property type="entry name" value="CheY-like"/>
    <property type="match status" value="1"/>
</dbReference>
<keyword evidence="1 3" id="KW-0597">Phosphoprotein</keyword>
<dbReference type="PROSITE" id="PS50110">
    <property type="entry name" value="RESPONSE_REGULATORY"/>
    <property type="match status" value="1"/>
</dbReference>
<dbReference type="AlphaFoldDB" id="A0A376ADE0"/>
<dbReference type="CDD" id="cd17535">
    <property type="entry name" value="REC_NarL-like"/>
    <property type="match status" value="1"/>
</dbReference>
<dbReference type="SMART" id="SM00421">
    <property type="entry name" value="HTH_LUXR"/>
    <property type="match status" value="1"/>
</dbReference>
<reference evidence="7" key="1">
    <citation type="submission" date="2018-07" db="EMBL/GenBank/DDBJ databases">
        <authorList>
            <person name="Peiro R."/>
            <person name="Begona"/>
            <person name="Cbmso G."/>
            <person name="Lopez M."/>
            <person name="Gonzalez S."/>
        </authorList>
    </citation>
    <scope>NUCLEOTIDE SEQUENCE [LARGE SCALE GENOMIC DNA]</scope>
</reference>
<dbReference type="InterPro" id="IPR000792">
    <property type="entry name" value="Tscrpt_reg_LuxR_C"/>
</dbReference>
<feature type="domain" description="HTH luxR-type" evidence="4">
    <location>
        <begin position="145"/>
        <end position="210"/>
    </location>
</feature>
<dbReference type="PANTHER" id="PTHR45566:SF1">
    <property type="entry name" value="HTH-TYPE TRANSCRIPTIONAL REGULATOR YHJB-RELATED"/>
    <property type="match status" value="1"/>
</dbReference>
<dbReference type="STRING" id="1336235.GCA_000518785_01720"/>
<keyword evidence="7" id="KW-1185">Reference proteome</keyword>
<dbReference type="GO" id="GO:0003677">
    <property type="term" value="F:DNA binding"/>
    <property type="evidence" value="ECO:0007669"/>
    <property type="project" value="UniProtKB-KW"/>
</dbReference>
<dbReference type="InterPro" id="IPR058245">
    <property type="entry name" value="NreC/VraR/RcsB-like_REC"/>
</dbReference>
<dbReference type="InterPro" id="IPR016032">
    <property type="entry name" value="Sig_transdc_resp-reg_C-effctor"/>
</dbReference>
<dbReference type="PRINTS" id="PR00038">
    <property type="entry name" value="HTHLUXR"/>
</dbReference>
<dbReference type="Pfam" id="PF00196">
    <property type="entry name" value="GerE"/>
    <property type="match status" value="1"/>
</dbReference>
<dbReference type="RefSeq" id="WP_115669025.1">
    <property type="nucleotide sequence ID" value="NZ_UEYP01000001.1"/>
</dbReference>
<name>A0A376ADE0_9HYPH</name>
<sequence length="215" mass="22955">MTASTFIIADDHPLFRGALRQAVSRIEGEQTIVEAGDFEAARKAAASHPDAELMLLDLSMPGVSGFSGLMALRAEFASLPIVIVSASDDPTTIRRALELGASGFISKSSGIDDIRAAIQSVLEGDIWTPKNYQGGQEQDPDVADLINRLRTLTPQQSRVLGMLGEGLLNKQIAYELGVSEATIKAHVSAILLKLKVDSRTQAVIQLGKINMAMVA</sequence>
<dbReference type="InterPro" id="IPR001789">
    <property type="entry name" value="Sig_transdc_resp-reg_receiver"/>
</dbReference>
<dbReference type="InterPro" id="IPR051015">
    <property type="entry name" value="EvgA-like"/>
</dbReference>
<evidence type="ECO:0000256" key="2">
    <source>
        <dbReference type="ARBA" id="ARBA00023125"/>
    </source>
</evidence>
<protein>
    <recommendedName>
        <fullName evidence="8">Response regulatory domain-containing protein</fullName>
    </recommendedName>
</protein>
<evidence type="ECO:0000313" key="6">
    <source>
        <dbReference type="EMBL" id="SSC65473.1"/>
    </source>
</evidence>
<dbReference type="EMBL" id="UEYP01000001">
    <property type="protein sequence ID" value="SSC65473.1"/>
    <property type="molecule type" value="Genomic_DNA"/>
</dbReference>
<organism evidence="6 7">
    <name type="scientific">Ciceribacter selenitireducens ATCC BAA-1503</name>
    <dbReference type="NCBI Taxonomy" id="1336235"/>
    <lineage>
        <taxon>Bacteria</taxon>
        <taxon>Pseudomonadati</taxon>
        <taxon>Pseudomonadota</taxon>
        <taxon>Alphaproteobacteria</taxon>
        <taxon>Hyphomicrobiales</taxon>
        <taxon>Rhizobiaceae</taxon>
        <taxon>Ciceribacter</taxon>
    </lineage>
</organism>
<dbReference type="PROSITE" id="PS00622">
    <property type="entry name" value="HTH_LUXR_1"/>
    <property type="match status" value="1"/>
</dbReference>
<dbReference type="SMART" id="SM00448">
    <property type="entry name" value="REC"/>
    <property type="match status" value="1"/>
</dbReference>
<evidence type="ECO:0008006" key="8">
    <source>
        <dbReference type="Google" id="ProtNLM"/>
    </source>
</evidence>
<dbReference type="Pfam" id="PF00072">
    <property type="entry name" value="Response_reg"/>
    <property type="match status" value="1"/>
</dbReference>
<dbReference type="Gene3D" id="3.40.50.2300">
    <property type="match status" value="1"/>
</dbReference>
<evidence type="ECO:0000256" key="3">
    <source>
        <dbReference type="PROSITE-ProRule" id="PRU00169"/>
    </source>
</evidence>
<dbReference type="Proteomes" id="UP000254764">
    <property type="component" value="Unassembled WGS sequence"/>
</dbReference>
<dbReference type="GO" id="GO:0006355">
    <property type="term" value="P:regulation of DNA-templated transcription"/>
    <property type="evidence" value="ECO:0007669"/>
    <property type="project" value="InterPro"/>
</dbReference>
<dbReference type="InterPro" id="IPR011006">
    <property type="entry name" value="CheY-like_superfamily"/>
</dbReference>
<dbReference type="SUPFAM" id="SSF46894">
    <property type="entry name" value="C-terminal effector domain of the bipartite response regulators"/>
    <property type="match status" value="1"/>
</dbReference>
<evidence type="ECO:0000259" key="4">
    <source>
        <dbReference type="PROSITE" id="PS50043"/>
    </source>
</evidence>
<evidence type="ECO:0000313" key="7">
    <source>
        <dbReference type="Proteomes" id="UP000254764"/>
    </source>
</evidence>